<reference evidence="2 3" key="1">
    <citation type="submission" date="2016-10" db="EMBL/GenBank/DDBJ databases">
        <authorList>
            <person name="de Groot N.N."/>
        </authorList>
    </citation>
    <scope>NUCLEOTIDE SEQUENCE [LARGE SCALE GENOMIC DNA]</scope>
    <source>
        <strain evidence="2 3">DSM 17925</strain>
    </source>
</reference>
<keyword evidence="1" id="KW-0472">Membrane</keyword>
<organism evidence="2 3">
    <name type="scientific">Cognatiyoonia koreensis</name>
    <dbReference type="NCBI Taxonomy" id="364200"/>
    <lineage>
        <taxon>Bacteria</taxon>
        <taxon>Pseudomonadati</taxon>
        <taxon>Pseudomonadota</taxon>
        <taxon>Alphaproteobacteria</taxon>
        <taxon>Rhodobacterales</taxon>
        <taxon>Paracoccaceae</taxon>
        <taxon>Cognatiyoonia</taxon>
    </lineage>
</organism>
<feature type="transmembrane region" description="Helical" evidence="1">
    <location>
        <begin position="216"/>
        <end position="239"/>
    </location>
</feature>
<evidence type="ECO:0008006" key="4">
    <source>
        <dbReference type="Google" id="ProtNLM"/>
    </source>
</evidence>
<feature type="transmembrane region" description="Helical" evidence="1">
    <location>
        <begin position="112"/>
        <end position="131"/>
    </location>
</feature>
<keyword evidence="1" id="KW-1133">Transmembrane helix</keyword>
<feature type="transmembrane region" description="Helical" evidence="1">
    <location>
        <begin position="82"/>
        <end position="100"/>
    </location>
</feature>
<feature type="transmembrane region" description="Helical" evidence="1">
    <location>
        <begin position="184"/>
        <end position="204"/>
    </location>
</feature>
<evidence type="ECO:0000256" key="1">
    <source>
        <dbReference type="SAM" id="Phobius"/>
    </source>
</evidence>
<keyword evidence="1" id="KW-0812">Transmembrane</keyword>
<dbReference type="STRING" id="364200.SAMN04488515_2111"/>
<keyword evidence="3" id="KW-1185">Reference proteome</keyword>
<accession>A0A1I0QRK8</accession>
<name>A0A1I0QRK8_9RHOB</name>
<dbReference type="Proteomes" id="UP000199167">
    <property type="component" value="Unassembled WGS sequence"/>
</dbReference>
<evidence type="ECO:0000313" key="3">
    <source>
        <dbReference type="Proteomes" id="UP000199167"/>
    </source>
</evidence>
<proteinExistence type="predicted"/>
<sequence length="266" mass="29659">MLARPYVRDCYCKNGGAHLARLGDQMNVEHGRDMVMSYTRVRNALGVLGMLLPVFLIIGGVLDNERIEPTISDFYHTTYRDLFVGTLCAIGVFLISYRGYRREKGEFINDDWLATSAGIAAFGVALFPNESQTGQIATMTQANLGIDMTPVFHYSAALVFFSSLAAFCLVKFPRGAKLHRKRVYHWCGYTILLCLALTAIAAAFKNFYPGPIRDVVIANNLIFWFEAFGIWAFGLSWLVKGKADLMLVQAVHPKDDTALDEDHAAQ</sequence>
<protein>
    <recommendedName>
        <fullName evidence="4">DUF998 domain-containing protein</fullName>
    </recommendedName>
</protein>
<feature type="transmembrane region" description="Helical" evidence="1">
    <location>
        <begin position="151"/>
        <end position="172"/>
    </location>
</feature>
<gene>
    <name evidence="2" type="ORF">SAMN04488515_2111</name>
</gene>
<feature type="transmembrane region" description="Helical" evidence="1">
    <location>
        <begin position="44"/>
        <end position="62"/>
    </location>
</feature>
<dbReference type="EMBL" id="FOIZ01000001">
    <property type="protein sequence ID" value="SEW29819.1"/>
    <property type="molecule type" value="Genomic_DNA"/>
</dbReference>
<evidence type="ECO:0000313" key="2">
    <source>
        <dbReference type="EMBL" id="SEW29819.1"/>
    </source>
</evidence>
<dbReference type="AlphaFoldDB" id="A0A1I0QRK8"/>